<evidence type="ECO:0000256" key="2">
    <source>
        <dbReference type="ARBA" id="ARBA00004611"/>
    </source>
</evidence>
<dbReference type="InterPro" id="IPR000048">
    <property type="entry name" value="IQ_motif_EF-hand-BS"/>
</dbReference>
<dbReference type="Ensembl" id="ENSSPUT00000019540.1">
    <property type="protein sequence ID" value="ENSSPUP00000018347.1"/>
    <property type="gene ID" value="ENSSPUG00000014155.1"/>
</dbReference>
<reference evidence="14" key="1">
    <citation type="submission" date="2025-08" db="UniProtKB">
        <authorList>
            <consortium name="Ensembl"/>
        </authorList>
    </citation>
    <scope>IDENTIFICATION</scope>
</reference>
<evidence type="ECO:0000313" key="14">
    <source>
        <dbReference type="Ensembl" id="ENSSPUP00000018347.1"/>
    </source>
</evidence>
<dbReference type="PANTHER" id="PTHR31598:SF1">
    <property type="entry name" value="DYNEIN REGULATORY COMPLEX PROTEIN 10"/>
    <property type="match status" value="1"/>
</dbReference>
<evidence type="ECO:0000256" key="5">
    <source>
        <dbReference type="ARBA" id="ARBA00022490"/>
    </source>
</evidence>
<reference evidence="14" key="2">
    <citation type="submission" date="2025-09" db="UniProtKB">
        <authorList>
            <consortium name="Ensembl"/>
        </authorList>
    </citation>
    <scope>IDENTIFICATION</scope>
</reference>
<evidence type="ECO:0000256" key="6">
    <source>
        <dbReference type="ARBA" id="ARBA00022846"/>
    </source>
</evidence>
<keyword evidence="12" id="KW-0175">Coiled coil</keyword>
<comment type="subunit">
    <text evidence="11">Component of the nexin-dynein regulatory complex (N-DRC). Interacts with CFAP52.</text>
</comment>
<evidence type="ECO:0000256" key="1">
    <source>
        <dbReference type="ARBA" id="ARBA00003029"/>
    </source>
</evidence>
<evidence type="ECO:0000256" key="13">
    <source>
        <dbReference type="SAM" id="MobiDB-lite"/>
    </source>
</evidence>
<keyword evidence="7" id="KW-0969">Cilium</keyword>
<evidence type="ECO:0000256" key="4">
    <source>
        <dbReference type="ARBA" id="ARBA00021752"/>
    </source>
</evidence>
<evidence type="ECO:0000256" key="11">
    <source>
        <dbReference type="ARBA" id="ARBA00046836"/>
    </source>
</evidence>
<dbReference type="SMART" id="SM00015">
    <property type="entry name" value="IQ"/>
    <property type="match status" value="1"/>
</dbReference>
<keyword evidence="8" id="KW-0206">Cytoskeleton</keyword>
<evidence type="ECO:0000256" key="8">
    <source>
        <dbReference type="ARBA" id="ARBA00023212"/>
    </source>
</evidence>
<comment type="subcellular location">
    <subcellularLocation>
        <location evidence="2">Cytoplasm</location>
        <location evidence="2">Cytoskeleton</location>
        <location evidence="2">Flagellum axoneme</location>
    </subcellularLocation>
</comment>
<dbReference type="Pfam" id="PF00612">
    <property type="entry name" value="IQ"/>
    <property type="match status" value="1"/>
</dbReference>
<organism evidence="14 15">
    <name type="scientific">Sphenodon punctatus</name>
    <name type="common">Tuatara</name>
    <name type="synonym">Hatteria punctata</name>
    <dbReference type="NCBI Taxonomy" id="8508"/>
    <lineage>
        <taxon>Eukaryota</taxon>
        <taxon>Metazoa</taxon>
        <taxon>Chordata</taxon>
        <taxon>Craniata</taxon>
        <taxon>Vertebrata</taxon>
        <taxon>Euteleostomi</taxon>
        <taxon>Lepidosauria</taxon>
        <taxon>Sphenodontia</taxon>
        <taxon>Sphenodontidae</taxon>
        <taxon>Sphenodon</taxon>
    </lineage>
</organism>
<proteinExistence type="inferred from homology"/>
<feature type="region of interest" description="Disordered" evidence="13">
    <location>
        <begin position="28"/>
        <end position="49"/>
    </location>
</feature>
<feature type="compositionally biased region" description="Basic and acidic residues" evidence="13">
    <location>
        <begin position="35"/>
        <end position="47"/>
    </location>
</feature>
<evidence type="ECO:0000313" key="15">
    <source>
        <dbReference type="Proteomes" id="UP000694392"/>
    </source>
</evidence>
<accession>A0A8D0HB58</accession>
<sequence>NRNEEPEPKLTEISMDLKTHLHNLTKFSESQIQRTKQEAEKQQKGELRASQAKCTKTQQDIHQLRAQLNALVTEHREAELTLRKKKYKVEMEIENWIQKYDVDMGEKQTEYEEVDEVYTEEKAQLAELKEKYAMLEQEYSQVKEERRLRQEQKEKDERELAIMVRAATQIQALWKGYLVRSLLRFKKKKKGKKGKK</sequence>
<dbReference type="GeneTree" id="ENSGT00730000111354"/>
<comment type="function">
    <text evidence="1">Component of the nexin-dynein regulatory complex (N-DRC), a key regulator of ciliary/flagellar motility which maintains the alignment and integrity of the distal axoneme and regulates microtubule sliding in motile axonemes.</text>
</comment>
<comment type="similarity">
    <text evidence="3">Belongs to the DRC10 family.</text>
</comment>
<dbReference type="CDD" id="cd23767">
    <property type="entry name" value="IQCD"/>
    <property type="match status" value="1"/>
</dbReference>
<feature type="coiled-coil region" evidence="12">
    <location>
        <begin position="111"/>
        <end position="155"/>
    </location>
</feature>
<dbReference type="PROSITE" id="PS50096">
    <property type="entry name" value="IQ"/>
    <property type="match status" value="1"/>
</dbReference>
<keyword evidence="15" id="KW-1185">Reference proteome</keyword>
<evidence type="ECO:0000256" key="3">
    <source>
        <dbReference type="ARBA" id="ARBA00009071"/>
    </source>
</evidence>
<protein>
    <recommendedName>
        <fullName evidence="4">Dynein regulatory complex protein 10</fullName>
    </recommendedName>
    <alternativeName>
        <fullName evidence="10">IQ domain-containing protein D</fullName>
    </alternativeName>
</protein>
<keyword evidence="6" id="KW-0282">Flagellum</keyword>
<dbReference type="AlphaFoldDB" id="A0A8D0HB58"/>
<keyword evidence="9" id="KW-0966">Cell projection</keyword>
<dbReference type="Proteomes" id="UP000694392">
    <property type="component" value="Unplaced"/>
</dbReference>
<dbReference type="PANTHER" id="PTHR31598">
    <property type="entry name" value="IQ DOMAIN-CONTAINING PROTEIN D"/>
    <property type="match status" value="1"/>
</dbReference>
<keyword evidence="5" id="KW-0963">Cytoplasm</keyword>
<evidence type="ECO:0000256" key="12">
    <source>
        <dbReference type="SAM" id="Coils"/>
    </source>
</evidence>
<dbReference type="InterPro" id="IPR042815">
    <property type="entry name" value="DRC10"/>
</dbReference>
<evidence type="ECO:0000256" key="10">
    <source>
        <dbReference type="ARBA" id="ARBA00032180"/>
    </source>
</evidence>
<gene>
    <name evidence="14" type="primary">IQCD</name>
</gene>
<evidence type="ECO:0000256" key="7">
    <source>
        <dbReference type="ARBA" id="ARBA00023069"/>
    </source>
</evidence>
<evidence type="ECO:0000256" key="9">
    <source>
        <dbReference type="ARBA" id="ARBA00023273"/>
    </source>
</evidence>
<name>A0A8D0HB58_SPHPU</name>